<dbReference type="EMBL" id="JAODUP010000491">
    <property type="protein sequence ID" value="KAK2148564.1"/>
    <property type="molecule type" value="Genomic_DNA"/>
</dbReference>
<reference evidence="1" key="1">
    <citation type="journal article" date="2023" name="Mol. Biol. Evol.">
        <title>Third-Generation Sequencing Reveals the Adaptive Role of the Epigenome in Three Deep-Sea Polychaetes.</title>
        <authorList>
            <person name="Perez M."/>
            <person name="Aroh O."/>
            <person name="Sun Y."/>
            <person name="Lan Y."/>
            <person name="Juniper S.K."/>
            <person name="Young C.R."/>
            <person name="Angers B."/>
            <person name="Qian P.Y."/>
        </authorList>
    </citation>
    <scope>NUCLEOTIDE SEQUENCE</scope>
    <source>
        <strain evidence="1">P08H-3</strain>
    </source>
</reference>
<evidence type="ECO:0000313" key="2">
    <source>
        <dbReference type="Proteomes" id="UP001208570"/>
    </source>
</evidence>
<gene>
    <name evidence="1" type="ORF">LSH36_491g02036</name>
</gene>
<dbReference type="Proteomes" id="UP001208570">
    <property type="component" value="Unassembled WGS sequence"/>
</dbReference>
<comment type="caution">
    <text evidence="1">The sequence shown here is derived from an EMBL/GenBank/DDBJ whole genome shotgun (WGS) entry which is preliminary data.</text>
</comment>
<organism evidence="1 2">
    <name type="scientific">Paralvinella palmiformis</name>
    <dbReference type="NCBI Taxonomy" id="53620"/>
    <lineage>
        <taxon>Eukaryota</taxon>
        <taxon>Metazoa</taxon>
        <taxon>Spiralia</taxon>
        <taxon>Lophotrochozoa</taxon>
        <taxon>Annelida</taxon>
        <taxon>Polychaeta</taxon>
        <taxon>Sedentaria</taxon>
        <taxon>Canalipalpata</taxon>
        <taxon>Terebellida</taxon>
        <taxon>Terebelliformia</taxon>
        <taxon>Alvinellidae</taxon>
        <taxon>Paralvinella</taxon>
    </lineage>
</organism>
<dbReference type="AlphaFoldDB" id="A0AAD9J8Q8"/>
<keyword evidence="2" id="KW-1185">Reference proteome</keyword>
<protein>
    <submittedName>
        <fullName evidence="1">Uncharacterized protein</fullName>
    </submittedName>
</protein>
<proteinExistence type="predicted"/>
<sequence length="122" mass="14347">MDEEPEVLIAEWRRAHRTGDGQEDYQLSEKIYRTEANLTNYEVVSRINNGQLHLCQEIKWWQQRYGLDKNKLDINREVVSILDGRLSFEDQGLSQSEKTEVKEQLEKIPTLSLDNLIDLIKS</sequence>
<evidence type="ECO:0000313" key="1">
    <source>
        <dbReference type="EMBL" id="KAK2148564.1"/>
    </source>
</evidence>
<name>A0AAD9J8Q8_9ANNE</name>
<accession>A0AAD9J8Q8</accession>